<accession>A0AB35UU20</accession>
<evidence type="ECO:0000259" key="1">
    <source>
        <dbReference type="Pfam" id="PF04233"/>
    </source>
</evidence>
<protein>
    <submittedName>
        <fullName evidence="2">Phage head morphogenesis protein</fullName>
    </submittedName>
</protein>
<dbReference type="RefSeq" id="WP_320883819.1">
    <property type="nucleotide sequence ID" value="NZ_BAABZA010000010.1"/>
</dbReference>
<dbReference type="Proteomes" id="UP001276902">
    <property type="component" value="Unassembled WGS sequence"/>
</dbReference>
<name>A0AB35UU20_9FIRM</name>
<dbReference type="Pfam" id="PF04233">
    <property type="entry name" value="Phage_Mu_F"/>
    <property type="match status" value="1"/>
</dbReference>
<evidence type="ECO:0000313" key="2">
    <source>
        <dbReference type="EMBL" id="MDY5168595.1"/>
    </source>
</evidence>
<dbReference type="InterPro" id="IPR006528">
    <property type="entry name" value="Phage_head_morphogenesis_dom"/>
</dbReference>
<comment type="caution">
    <text evidence="2">The sequence shown here is derived from an EMBL/GenBank/DDBJ whole genome shotgun (WGS) entry which is preliminary data.</text>
</comment>
<feature type="domain" description="Phage head morphogenesis" evidence="1">
    <location>
        <begin position="52"/>
        <end position="169"/>
    </location>
</feature>
<dbReference type="NCBIfam" id="TIGR01641">
    <property type="entry name" value="phageSPP1_gp7"/>
    <property type="match status" value="1"/>
</dbReference>
<dbReference type="AlphaFoldDB" id="A0AB35UU20"/>
<sequence length="239" mass="27717">MDKDILKRDLLADEEFFLSKIPMTKDEYEDLVEEYQVRAFTVSKYTNLQVLKKFHEELMKAIEDGNTVTEFRESMNDFLKRKGFDGITKYQADNIFRTNIQTAFNVGHYKAMTSPAVKKARPYWMYSAVNDSHTRPSHLAMDGKVFRVDDPVWDTWYPPNGFRCRCTVITLSPQQVERMGLEVSEGQPPNGITPQGELVPIMPDKLFNQNIAKQFYELDVSTFPEAMQAVYNKTVKNAR</sequence>
<evidence type="ECO:0000313" key="3">
    <source>
        <dbReference type="Proteomes" id="UP001276902"/>
    </source>
</evidence>
<reference evidence="2" key="1">
    <citation type="submission" date="2022-03" db="EMBL/GenBank/DDBJ databases">
        <title>First case of bacteraemia caused by Dielma fastidiosa in a patient hospitalised with diverticulitis.</title>
        <authorList>
            <person name="Forman-Ankjaer B."/>
            <person name="Hvid-Jensen F."/>
            <person name="Kobel C.M."/>
            <person name="Greve T."/>
        </authorList>
    </citation>
    <scope>NUCLEOTIDE SEQUENCE</scope>
    <source>
        <strain evidence="2">AUH_DF_2021</strain>
    </source>
</reference>
<organism evidence="2 3">
    <name type="scientific">Dielma fastidiosa</name>
    <dbReference type="NCBI Taxonomy" id="1034346"/>
    <lineage>
        <taxon>Bacteria</taxon>
        <taxon>Bacillati</taxon>
        <taxon>Bacillota</taxon>
        <taxon>Erysipelotrichia</taxon>
        <taxon>Erysipelotrichales</taxon>
        <taxon>Erysipelotrichaceae</taxon>
        <taxon>Dielma</taxon>
    </lineage>
</organism>
<gene>
    <name evidence="2" type="ORF">MQE39_10760</name>
</gene>
<proteinExistence type="predicted"/>
<dbReference type="EMBL" id="JALDAW010000016">
    <property type="protein sequence ID" value="MDY5168595.1"/>
    <property type="molecule type" value="Genomic_DNA"/>
</dbReference>